<keyword evidence="4" id="KW-0472">Membrane</keyword>
<keyword evidence="2" id="KW-1015">Disulfide bond</keyword>
<feature type="domain" description="C-type lectin" evidence="5">
    <location>
        <begin position="211"/>
        <end position="323"/>
    </location>
</feature>
<feature type="region of interest" description="Disordered" evidence="3">
    <location>
        <begin position="1"/>
        <end position="63"/>
    </location>
</feature>
<dbReference type="Proteomes" id="UP000031443">
    <property type="component" value="Unassembled WGS sequence"/>
</dbReference>
<evidence type="ECO:0000256" key="2">
    <source>
        <dbReference type="ARBA" id="ARBA00023157"/>
    </source>
</evidence>
<dbReference type="CDD" id="cd03590">
    <property type="entry name" value="CLECT_DC-SIGN_like"/>
    <property type="match status" value="1"/>
</dbReference>
<feature type="compositionally biased region" description="Low complexity" evidence="3">
    <location>
        <begin position="52"/>
        <end position="63"/>
    </location>
</feature>
<proteinExistence type="predicted"/>
<evidence type="ECO:0000313" key="6">
    <source>
        <dbReference type="EMBL" id="EMP26975.1"/>
    </source>
</evidence>
<dbReference type="SMART" id="SM00034">
    <property type="entry name" value="CLECT"/>
    <property type="match status" value="1"/>
</dbReference>
<organism evidence="6 7">
    <name type="scientific">Chelonia mydas</name>
    <name type="common">Green sea-turtle</name>
    <name type="synonym">Chelonia agassizi</name>
    <dbReference type="NCBI Taxonomy" id="8469"/>
    <lineage>
        <taxon>Eukaryota</taxon>
        <taxon>Metazoa</taxon>
        <taxon>Chordata</taxon>
        <taxon>Craniata</taxon>
        <taxon>Vertebrata</taxon>
        <taxon>Euteleostomi</taxon>
        <taxon>Archelosauria</taxon>
        <taxon>Testudinata</taxon>
        <taxon>Testudines</taxon>
        <taxon>Cryptodira</taxon>
        <taxon>Durocryptodira</taxon>
        <taxon>Americhelydia</taxon>
        <taxon>Chelonioidea</taxon>
        <taxon>Cheloniidae</taxon>
        <taxon>Chelonia</taxon>
    </lineage>
</organism>
<dbReference type="SUPFAM" id="SSF56436">
    <property type="entry name" value="C-type lectin-like"/>
    <property type="match status" value="1"/>
</dbReference>
<dbReference type="Pfam" id="PF00059">
    <property type="entry name" value="Lectin_C"/>
    <property type="match status" value="1"/>
</dbReference>
<dbReference type="AlphaFoldDB" id="M7AVC9"/>
<name>M7AVC9_CHEMY</name>
<feature type="transmembrane region" description="Helical" evidence="4">
    <location>
        <begin position="99"/>
        <end position="121"/>
    </location>
</feature>
<dbReference type="InterPro" id="IPR033989">
    <property type="entry name" value="CD209-like_CTLD"/>
</dbReference>
<evidence type="ECO:0000259" key="5">
    <source>
        <dbReference type="PROSITE" id="PS50041"/>
    </source>
</evidence>
<dbReference type="InterPro" id="IPR016186">
    <property type="entry name" value="C-type_lectin-like/link_sf"/>
</dbReference>
<dbReference type="InterPro" id="IPR050111">
    <property type="entry name" value="C-type_lectin/snaclec_domain"/>
</dbReference>
<sequence length="328" mass="36331">MGLPVGVAAESDNDDDYENVSLENCPKPPPLPRGKKAKAAALNQKDKGGAGPAATPGRPPKTGLDLSSAAVAAAFQPPGGDLPLPKPASRRGCPGRSLLITYVLLGVCFLMCSVFLILALMKRPEPQQESEELNFHLFQRAANVSQNLADWEKIRAEVAALQKTVDAVHRSVSGELASMKQFSSKMQEQITALQKRVDSVCGHCPWGWGWFQRTCYYFSESTKTWHEAKQFCLDAGAQLVIINTKEEQAFLVKARTTSRVYWLGLSDQKMENQWLWVDGSPLNLSFWSTGEPNDSSDEDCGTMATDGRWNDINCYMTDYWICEKAWLC</sequence>
<dbReference type="PROSITE" id="PS00615">
    <property type="entry name" value="C_TYPE_LECTIN_1"/>
    <property type="match status" value="1"/>
</dbReference>
<dbReference type="Gene3D" id="3.10.100.10">
    <property type="entry name" value="Mannose-Binding Protein A, subunit A"/>
    <property type="match status" value="1"/>
</dbReference>
<gene>
    <name evidence="6" type="ORF">UY3_15929</name>
</gene>
<dbReference type="InterPro" id="IPR001304">
    <property type="entry name" value="C-type_lectin-like"/>
</dbReference>
<evidence type="ECO:0000313" key="7">
    <source>
        <dbReference type="Proteomes" id="UP000031443"/>
    </source>
</evidence>
<protein>
    <submittedName>
        <fullName evidence="6">C-type lectin domain family 17, member A</fullName>
    </submittedName>
</protein>
<keyword evidence="4" id="KW-0812">Transmembrane</keyword>
<dbReference type="GO" id="GO:0030246">
    <property type="term" value="F:carbohydrate binding"/>
    <property type="evidence" value="ECO:0007669"/>
    <property type="project" value="UniProtKB-KW"/>
</dbReference>
<keyword evidence="1 6" id="KW-0430">Lectin</keyword>
<reference evidence="7" key="1">
    <citation type="journal article" date="2013" name="Nat. Genet.">
        <title>The draft genomes of soft-shell turtle and green sea turtle yield insights into the development and evolution of the turtle-specific body plan.</title>
        <authorList>
            <person name="Wang Z."/>
            <person name="Pascual-Anaya J."/>
            <person name="Zadissa A."/>
            <person name="Li W."/>
            <person name="Niimura Y."/>
            <person name="Huang Z."/>
            <person name="Li C."/>
            <person name="White S."/>
            <person name="Xiong Z."/>
            <person name="Fang D."/>
            <person name="Wang B."/>
            <person name="Ming Y."/>
            <person name="Chen Y."/>
            <person name="Zheng Y."/>
            <person name="Kuraku S."/>
            <person name="Pignatelli M."/>
            <person name="Herrero J."/>
            <person name="Beal K."/>
            <person name="Nozawa M."/>
            <person name="Li Q."/>
            <person name="Wang J."/>
            <person name="Zhang H."/>
            <person name="Yu L."/>
            <person name="Shigenobu S."/>
            <person name="Wang J."/>
            <person name="Liu J."/>
            <person name="Flicek P."/>
            <person name="Searle S."/>
            <person name="Wang J."/>
            <person name="Kuratani S."/>
            <person name="Yin Y."/>
            <person name="Aken B."/>
            <person name="Zhang G."/>
            <person name="Irie N."/>
        </authorList>
    </citation>
    <scope>NUCLEOTIDE SEQUENCE [LARGE SCALE GENOMIC DNA]</scope>
</reference>
<dbReference type="PANTHER" id="PTHR22803">
    <property type="entry name" value="MANNOSE, PHOSPHOLIPASE, LECTIN RECEPTOR RELATED"/>
    <property type="match status" value="1"/>
</dbReference>
<dbReference type="InterPro" id="IPR018378">
    <property type="entry name" value="C-type_lectin_CS"/>
</dbReference>
<keyword evidence="4" id="KW-1133">Transmembrane helix</keyword>
<dbReference type="PROSITE" id="PS50041">
    <property type="entry name" value="C_TYPE_LECTIN_2"/>
    <property type="match status" value="1"/>
</dbReference>
<keyword evidence="7" id="KW-1185">Reference proteome</keyword>
<evidence type="ECO:0000256" key="1">
    <source>
        <dbReference type="ARBA" id="ARBA00022734"/>
    </source>
</evidence>
<evidence type="ECO:0000256" key="3">
    <source>
        <dbReference type="SAM" id="MobiDB-lite"/>
    </source>
</evidence>
<accession>M7AVC9</accession>
<evidence type="ECO:0000256" key="4">
    <source>
        <dbReference type="SAM" id="Phobius"/>
    </source>
</evidence>
<dbReference type="EMBL" id="KB574555">
    <property type="protein sequence ID" value="EMP26975.1"/>
    <property type="molecule type" value="Genomic_DNA"/>
</dbReference>
<dbReference type="InterPro" id="IPR016187">
    <property type="entry name" value="CTDL_fold"/>
</dbReference>